<dbReference type="AlphaFoldDB" id="A0A3B0RH92"/>
<dbReference type="Pfam" id="PF01019">
    <property type="entry name" value="G_glu_transpept"/>
    <property type="match status" value="1"/>
</dbReference>
<dbReference type="InterPro" id="IPR000101">
    <property type="entry name" value="GGT_peptidase"/>
</dbReference>
<accession>A0A3B0RH92</accession>
<name>A0A3B0RH92_9ZZZZ</name>
<dbReference type="NCBIfam" id="TIGR00066">
    <property type="entry name" value="g_glut_trans"/>
    <property type="match status" value="1"/>
</dbReference>
<organism evidence="1">
    <name type="scientific">hydrothermal vent metagenome</name>
    <dbReference type="NCBI Taxonomy" id="652676"/>
    <lineage>
        <taxon>unclassified sequences</taxon>
        <taxon>metagenomes</taxon>
        <taxon>ecological metagenomes</taxon>
    </lineage>
</organism>
<dbReference type="EMBL" id="UOED01000065">
    <property type="protein sequence ID" value="VAV91167.1"/>
    <property type="molecule type" value="Genomic_DNA"/>
</dbReference>
<dbReference type="PRINTS" id="PR01210">
    <property type="entry name" value="GGTRANSPTASE"/>
</dbReference>
<reference evidence="1" key="1">
    <citation type="submission" date="2018-06" db="EMBL/GenBank/DDBJ databases">
        <authorList>
            <person name="Zhirakovskaya E."/>
        </authorList>
    </citation>
    <scope>NUCLEOTIDE SEQUENCE</scope>
</reference>
<keyword evidence="1" id="KW-0378">Hydrolase</keyword>
<dbReference type="SUPFAM" id="SSF56235">
    <property type="entry name" value="N-terminal nucleophile aminohydrolases (Ntn hydrolases)"/>
    <property type="match status" value="1"/>
</dbReference>
<sequence length="589" mass="64150">MRHMLSFLIVMGLFMTTIDNVTAGDDWPLSKRGDRNVGAQFATRSQVIAQHGMAATSIPLVTQIALDILKKGGTAVDAAIAANAAIGLMEPTGSGIGGDIFAIVWDPKSKKLYGLNGSGRSPMGMSYDDLAAELQKRGRGDIPPFGVLPVSVPGTVDGWFALHGKFGRLSMKENLAPAIAYARAGVPLTQLITYYMKVAGKRYLDPKSGVEETDNFLKTYYPGGKAPVEGQVFKNPDLARTLSLIADGGRDAFYNGPIADTIELYMKRIGGYLRKEDLAAHHSEWVEPQSVNYRGYDVYELPPNGQGIAALEQLNILEGFDLAAMGHNSADYLHVHAEAKKLAFEDRARFYADPDYYKAPIEHLLSKEYAAERRALIHMDSVIREVKYPDPDVLKNGDTIYLTVADKDGMMVSLIQSNYRGMGSGLVPDGLGFMLQDRGQLFTLKKGHPNVYAPGKRPFHTIIPAFVMKDGKPLMSFGLMGGGMQPQGHAQIITNIIDFGMNVQEAGDVARYRHDGSSQPTGEIMTDGGVLNVETGVEDSVVADLRKRGHRVKVGKGGYGGYQMILWDEKQGVYKAASEMRKDGQAAGY</sequence>
<gene>
    <name evidence="1" type="ORF">MNBD_ALPHA02-202</name>
</gene>
<keyword evidence="1" id="KW-0012">Acyltransferase</keyword>
<dbReference type="Gene3D" id="3.60.20.40">
    <property type="match status" value="1"/>
</dbReference>
<dbReference type="InterPro" id="IPR052896">
    <property type="entry name" value="GGT-like_enzyme"/>
</dbReference>
<dbReference type="InterPro" id="IPR043137">
    <property type="entry name" value="GGT_ssub_C"/>
</dbReference>
<dbReference type="PANTHER" id="PTHR43881:SF1">
    <property type="entry name" value="GAMMA-GLUTAMYLTRANSPEPTIDASE (AFU_ORTHOLOGUE AFUA_4G13580)"/>
    <property type="match status" value="1"/>
</dbReference>
<dbReference type="GO" id="GO:0006751">
    <property type="term" value="P:glutathione catabolic process"/>
    <property type="evidence" value="ECO:0007669"/>
    <property type="project" value="InterPro"/>
</dbReference>
<dbReference type="InterPro" id="IPR029055">
    <property type="entry name" value="Ntn_hydrolases_N"/>
</dbReference>
<dbReference type="GO" id="GO:0036374">
    <property type="term" value="F:glutathione hydrolase activity"/>
    <property type="evidence" value="ECO:0007669"/>
    <property type="project" value="UniProtKB-EC"/>
</dbReference>
<dbReference type="InterPro" id="IPR043138">
    <property type="entry name" value="GGT_lsub"/>
</dbReference>
<dbReference type="PANTHER" id="PTHR43881">
    <property type="entry name" value="GAMMA-GLUTAMYLTRANSPEPTIDASE (AFU_ORTHOLOGUE AFUA_4G13580)"/>
    <property type="match status" value="1"/>
</dbReference>
<dbReference type="GO" id="GO:0103068">
    <property type="term" value="F:leukotriene C4 gamma-glutamyl transferase activity"/>
    <property type="evidence" value="ECO:0007669"/>
    <property type="project" value="UniProtKB-EC"/>
</dbReference>
<protein>
    <submittedName>
        <fullName evidence="1">Gamma-glutamyltranspeptidase @ Glutathione hydrolase</fullName>
        <ecNumber evidence="1">2.3.2.2</ecNumber>
        <ecNumber evidence="1">3.4.19.13</ecNumber>
    </submittedName>
</protein>
<dbReference type="Gene3D" id="1.10.246.130">
    <property type="match status" value="1"/>
</dbReference>
<dbReference type="EC" id="3.4.19.13" evidence="1"/>
<proteinExistence type="predicted"/>
<evidence type="ECO:0000313" key="1">
    <source>
        <dbReference type="EMBL" id="VAV91167.1"/>
    </source>
</evidence>
<dbReference type="EC" id="2.3.2.2" evidence="1"/>
<keyword evidence="1" id="KW-0808">Transferase</keyword>